<dbReference type="PIRSF" id="PIRSF005285">
    <property type="entry name" value="tRNA_splic_archaea"/>
    <property type="match status" value="1"/>
</dbReference>
<sequence>MKVIYKDGIIIGTSIPFLEVLYLSEKGKVEIVDINGNKKEVKEILKEKGLEDIYLIYKDLRNKGYRVGTGLKFGGNLRVYEKPSDEHSKWICFPVRINEEFTMYDFLAKNRVAHSTRKALLVGVIDGRVRYLEIRWKRL</sequence>
<evidence type="ECO:0000259" key="2">
    <source>
        <dbReference type="Pfam" id="PF01974"/>
    </source>
</evidence>
<proteinExistence type="predicted"/>
<dbReference type="Gene3D" id="3.40.1350.150">
    <property type="match status" value="1"/>
</dbReference>
<accession>A0A397WMP0</accession>
<dbReference type="Proteomes" id="UP000266622">
    <property type="component" value="Unassembled WGS sequence"/>
</dbReference>
<dbReference type="GO" id="GO:0000379">
    <property type="term" value="P:tRNA-type intron splice site recognition and cleavage"/>
    <property type="evidence" value="ECO:0007669"/>
    <property type="project" value="TreeGrafter"/>
</dbReference>
<dbReference type="AlphaFoldDB" id="A0A397WMP0"/>
<feature type="domain" description="tRNA intron endonuclease catalytic" evidence="2">
    <location>
        <begin position="51"/>
        <end position="129"/>
    </location>
</feature>
<dbReference type="InterPro" id="IPR036167">
    <property type="entry name" value="tRNA_intron_Endo_cat-like_sf"/>
</dbReference>
<name>A0A397WMP0_9ARCH</name>
<dbReference type="InterPro" id="IPR006676">
    <property type="entry name" value="tRNA_splic"/>
</dbReference>
<comment type="caution">
    <text evidence="3">The sequence shown here is derived from an EMBL/GenBank/DDBJ whole genome shotgun (WGS) entry which is preliminary data.</text>
</comment>
<keyword evidence="1 3" id="KW-0456">Lyase</keyword>
<dbReference type="PANTHER" id="PTHR13070">
    <property type="entry name" value="TRNA-SPLICING ENDONUCLEASE SUBUNIT SEN34-RELATED"/>
    <property type="match status" value="1"/>
</dbReference>
<dbReference type="InterPro" id="IPR006677">
    <property type="entry name" value="tRNA_intron_Endonuc_cat-like"/>
</dbReference>
<dbReference type="SUPFAM" id="SSF53032">
    <property type="entry name" value="tRNA-intron endonuclease catalytic domain-like"/>
    <property type="match status" value="1"/>
</dbReference>
<dbReference type="PANTHER" id="PTHR13070:SF0">
    <property type="entry name" value="TRNA-SPLICING ENDONUCLEASE SUBUNIT SEN34"/>
    <property type="match status" value="1"/>
</dbReference>
<dbReference type="EMBL" id="MWMI01000003">
    <property type="protein sequence ID" value="RIB35354.1"/>
    <property type="molecule type" value="Genomic_DNA"/>
</dbReference>
<protein>
    <submittedName>
        <fullName evidence="3">tRNA-intron lyase</fullName>
    </submittedName>
</protein>
<gene>
    <name evidence="3" type="ORF">BXU00_02400</name>
</gene>
<dbReference type="Pfam" id="PF01974">
    <property type="entry name" value="tRNA_int_endo"/>
    <property type="match status" value="1"/>
</dbReference>
<organism evidence="3 4">
    <name type="scientific">Candidatus Nanoclepta minutus</name>
    <dbReference type="NCBI Taxonomy" id="1940235"/>
    <lineage>
        <taxon>Archaea</taxon>
        <taxon>Nanobdellota</taxon>
        <taxon>Candidatus Nanoclepta</taxon>
    </lineage>
</organism>
<dbReference type="NCBIfam" id="TIGR00324">
    <property type="entry name" value="endA"/>
    <property type="match status" value="1"/>
</dbReference>
<reference evidence="3 4" key="1">
    <citation type="journal article" date="2018" name="Syst. Appl. Microbiol.">
        <title>A new symbiotic nanoarchaeote (Candidatus Nanoclepta minutus) and its host (Zestosphaera tikiterensis gen. nov., sp. nov.) from a New Zealand hot spring.</title>
        <authorList>
            <person name="St John E."/>
            <person name="Liu Y."/>
            <person name="Podar M."/>
            <person name="Stott M.B."/>
            <person name="Meneghin J."/>
            <person name="Chen Z."/>
            <person name="Lagutin K."/>
            <person name="Mitchell K."/>
            <person name="Reysenbach A.L."/>
        </authorList>
    </citation>
    <scope>NUCLEOTIDE SEQUENCE [LARGE SCALE GENOMIC DNA]</scope>
    <source>
        <strain evidence="3">NZ3</strain>
    </source>
</reference>
<dbReference type="GO" id="GO:0000213">
    <property type="term" value="F:tRNA-intron lyase activity"/>
    <property type="evidence" value="ECO:0007669"/>
    <property type="project" value="InterPro"/>
</dbReference>
<evidence type="ECO:0000256" key="1">
    <source>
        <dbReference type="ARBA" id="ARBA00023239"/>
    </source>
</evidence>
<evidence type="ECO:0000313" key="3">
    <source>
        <dbReference type="EMBL" id="RIB35354.1"/>
    </source>
</evidence>
<dbReference type="CDD" id="cd22363">
    <property type="entry name" value="tRNA-intron_lyase_C"/>
    <property type="match status" value="1"/>
</dbReference>
<evidence type="ECO:0000313" key="4">
    <source>
        <dbReference type="Proteomes" id="UP000266622"/>
    </source>
</evidence>
<dbReference type="InterPro" id="IPR016442">
    <property type="entry name" value="tRNA_splic_arch_short"/>
</dbReference>